<dbReference type="HAMAP" id="MF_00480_B">
    <property type="entry name" value="Ribosomal_uS7_B"/>
    <property type="match status" value="1"/>
</dbReference>
<dbReference type="FunFam" id="1.10.455.10:FF:000001">
    <property type="entry name" value="30S ribosomal protein S7"/>
    <property type="match status" value="1"/>
</dbReference>
<evidence type="ECO:0000256" key="5">
    <source>
        <dbReference type="ARBA" id="ARBA00022980"/>
    </source>
</evidence>
<evidence type="ECO:0000256" key="7">
    <source>
        <dbReference type="HAMAP-Rule" id="MF_00480"/>
    </source>
</evidence>
<dbReference type="Pfam" id="PF00177">
    <property type="entry name" value="Ribosomal_S7"/>
    <property type="match status" value="1"/>
</dbReference>
<keyword evidence="2 7" id="KW-0820">tRNA-binding</keyword>
<dbReference type="Gene3D" id="1.10.455.10">
    <property type="entry name" value="Ribosomal protein S7 domain"/>
    <property type="match status" value="1"/>
</dbReference>
<dbReference type="AlphaFoldDB" id="A0A2H1L0U3"/>
<dbReference type="InterPro" id="IPR023798">
    <property type="entry name" value="Ribosomal_uS7_dom"/>
</dbReference>
<dbReference type="RefSeq" id="WP_101586705.1">
    <property type="nucleotide sequence ID" value="NZ_FXZM01000001.1"/>
</dbReference>
<protein>
    <recommendedName>
        <fullName evidence="7">Small ribosomal subunit protein uS7</fullName>
    </recommendedName>
</protein>
<dbReference type="InterPro" id="IPR020606">
    <property type="entry name" value="Ribosomal_uS7_CS"/>
</dbReference>
<comment type="subunit">
    <text evidence="7">Part of the 30S ribosomal subunit. Contacts proteins S9 and S11.</text>
</comment>
<dbReference type="PIRSF" id="PIRSF002122">
    <property type="entry name" value="RPS7p_RPS7a_RPS5e_RPS7o"/>
    <property type="match status" value="1"/>
</dbReference>
<accession>A0A2H1L0U3</accession>
<comment type="function">
    <text evidence="7">One of the primary rRNA binding proteins, it binds directly to 16S rRNA where it nucleates assembly of the head domain of the 30S subunit. Is located at the subunit interface close to the decoding center, probably blocks exit of the E-site tRNA.</text>
</comment>
<evidence type="ECO:0000256" key="1">
    <source>
        <dbReference type="ARBA" id="ARBA00007151"/>
    </source>
</evidence>
<gene>
    <name evidence="7" type="primary">rpsG</name>
    <name evidence="10" type="ORF">BJEO58_00048</name>
</gene>
<dbReference type="PROSITE" id="PS00052">
    <property type="entry name" value="RIBOSOMAL_S7"/>
    <property type="match status" value="1"/>
</dbReference>
<evidence type="ECO:0000256" key="6">
    <source>
        <dbReference type="ARBA" id="ARBA00023274"/>
    </source>
</evidence>
<dbReference type="SUPFAM" id="SSF47973">
    <property type="entry name" value="Ribosomal protein S7"/>
    <property type="match status" value="1"/>
</dbReference>
<keyword evidence="11" id="KW-1185">Reference proteome</keyword>
<dbReference type="GO" id="GO:0019843">
    <property type="term" value="F:rRNA binding"/>
    <property type="evidence" value="ECO:0007669"/>
    <property type="project" value="UniProtKB-UniRule"/>
</dbReference>
<proteinExistence type="inferred from homology"/>
<dbReference type="GO" id="GO:0003735">
    <property type="term" value="F:structural constituent of ribosome"/>
    <property type="evidence" value="ECO:0007669"/>
    <property type="project" value="InterPro"/>
</dbReference>
<evidence type="ECO:0000256" key="8">
    <source>
        <dbReference type="RuleBase" id="RU003619"/>
    </source>
</evidence>
<keyword evidence="3 7" id="KW-0699">rRNA-binding</keyword>
<sequence>MPRKGPAPKRPVVVDPVFSSPVVTQLINKVLLDGKRSTAERIVYGALEGTRDKLNGQDPVTTLKKALDNIRPSLEVRSRRVGGATYQVPVEVRASRSTTLALRWLVGYSRQRREKSMTDRLQNEIMDAANGLGAAVKRREDTHKMAESNKAFAHYRW</sequence>
<dbReference type="PANTHER" id="PTHR11205">
    <property type="entry name" value="RIBOSOMAL PROTEIN S7"/>
    <property type="match status" value="1"/>
</dbReference>
<dbReference type="NCBIfam" id="TIGR01029">
    <property type="entry name" value="rpsG_bact"/>
    <property type="match status" value="1"/>
</dbReference>
<dbReference type="GO" id="GO:0006412">
    <property type="term" value="P:translation"/>
    <property type="evidence" value="ECO:0007669"/>
    <property type="project" value="UniProtKB-UniRule"/>
</dbReference>
<dbReference type="InterPro" id="IPR000235">
    <property type="entry name" value="Ribosomal_uS7"/>
</dbReference>
<dbReference type="Proteomes" id="UP000234462">
    <property type="component" value="Unassembled WGS sequence"/>
</dbReference>
<dbReference type="EMBL" id="FXZM01000001">
    <property type="protein sequence ID" value="SMY10482.1"/>
    <property type="molecule type" value="Genomic_DNA"/>
</dbReference>
<evidence type="ECO:0000256" key="4">
    <source>
        <dbReference type="ARBA" id="ARBA00022884"/>
    </source>
</evidence>
<comment type="similarity">
    <text evidence="1 7 8">Belongs to the universal ribosomal protein uS7 family.</text>
</comment>
<dbReference type="InterPro" id="IPR005717">
    <property type="entry name" value="Ribosomal_uS7_bac/org-type"/>
</dbReference>
<evidence type="ECO:0000259" key="9">
    <source>
        <dbReference type="Pfam" id="PF00177"/>
    </source>
</evidence>
<dbReference type="GO" id="GO:0000049">
    <property type="term" value="F:tRNA binding"/>
    <property type="evidence" value="ECO:0007669"/>
    <property type="project" value="UniProtKB-UniRule"/>
</dbReference>
<reference evidence="11" key="1">
    <citation type="submission" date="2017-03" db="EMBL/GenBank/DDBJ databases">
        <authorList>
            <person name="Monnet C."/>
        </authorList>
    </citation>
    <scope>NUCLEOTIDE SEQUENCE [LARGE SCALE GENOMIC DNA]</scope>
    <source>
        <strain evidence="11">SJ5-8</strain>
    </source>
</reference>
<dbReference type="OrthoDB" id="9807653at2"/>
<name>A0A2H1L0U3_9MICO</name>
<dbReference type="InterPro" id="IPR036823">
    <property type="entry name" value="Ribosomal_uS7_dom_sf"/>
</dbReference>
<dbReference type="CDD" id="cd14869">
    <property type="entry name" value="uS7_Bacteria"/>
    <property type="match status" value="1"/>
</dbReference>
<evidence type="ECO:0000313" key="11">
    <source>
        <dbReference type="Proteomes" id="UP000234462"/>
    </source>
</evidence>
<evidence type="ECO:0000256" key="3">
    <source>
        <dbReference type="ARBA" id="ARBA00022730"/>
    </source>
</evidence>
<feature type="domain" description="Small ribosomal subunit protein uS7" evidence="9">
    <location>
        <begin position="2"/>
        <end position="150"/>
    </location>
</feature>
<keyword evidence="5 7" id="KW-0689">Ribosomal protein</keyword>
<evidence type="ECO:0000313" key="10">
    <source>
        <dbReference type="EMBL" id="SMY10482.1"/>
    </source>
</evidence>
<dbReference type="GO" id="GO:0015935">
    <property type="term" value="C:small ribosomal subunit"/>
    <property type="evidence" value="ECO:0007669"/>
    <property type="project" value="InterPro"/>
</dbReference>
<keyword evidence="4 7" id="KW-0694">RNA-binding</keyword>
<evidence type="ECO:0000256" key="2">
    <source>
        <dbReference type="ARBA" id="ARBA00022555"/>
    </source>
</evidence>
<organism evidence="10 11">
    <name type="scientific">Brevibacterium jeotgali</name>
    <dbReference type="NCBI Taxonomy" id="1262550"/>
    <lineage>
        <taxon>Bacteria</taxon>
        <taxon>Bacillati</taxon>
        <taxon>Actinomycetota</taxon>
        <taxon>Actinomycetes</taxon>
        <taxon>Micrococcales</taxon>
        <taxon>Brevibacteriaceae</taxon>
        <taxon>Brevibacterium</taxon>
    </lineage>
</organism>
<keyword evidence="6 7" id="KW-0687">Ribonucleoprotein</keyword>